<evidence type="ECO:0000259" key="16">
    <source>
        <dbReference type="PROSITE" id="PS50901"/>
    </source>
</evidence>
<evidence type="ECO:0000256" key="3">
    <source>
        <dbReference type="ARBA" id="ARBA00022475"/>
    </source>
</evidence>
<dbReference type="PROSITE" id="PS50901">
    <property type="entry name" value="FTSK"/>
    <property type="match status" value="1"/>
</dbReference>
<evidence type="ECO:0000256" key="9">
    <source>
        <dbReference type="ARBA" id="ARBA00022989"/>
    </source>
</evidence>
<evidence type="ECO:0000256" key="11">
    <source>
        <dbReference type="ARBA" id="ARBA00023136"/>
    </source>
</evidence>
<dbReference type="GO" id="GO:0005524">
    <property type="term" value="F:ATP binding"/>
    <property type="evidence" value="ECO:0007669"/>
    <property type="project" value="UniProtKB-UniRule"/>
</dbReference>
<feature type="region of interest" description="Disordered" evidence="14">
    <location>
        <begin position="275"/>
        <end position="322"/>
    </location>
</feature>
<proteinExistence type="inferred from homology"/>
<feature type="compositionally biased region" description="Low complexity" evidence="14">
    <location>
        <begin position="1"/>
        <end position="19"/>
    </location>
</feature>
<feature type="compositionally biased region" description="Polar residues" evidence="14">
    <location>
        <begin position="313"/>
        <end position="322"/>
    </location>
</feature>
<evidence type="ECO:0000256" key="12">
    <source>
        <dbReference type="ARBA" id="ARBA00023306"/>
    </source>
</evidence>
<evidence type="ECO:0000256" key="6">
    <source>
        <dbReference type="ARBA" id="ARBA00022741"/>
    </source>
</evidence>
<dbReference type="Gene3D" id="1.10.10.10">
    <property type="entry name" value="Winged helix-like DNA-binding domain superfamily/Winged helix DNA-binding domain"/>
    <property type="match status" value="1"/>
</dbReference>
<dbReference type="SUPFAM" id="SSF52540">
    <property type="entry name" value="P-loop containing nucleoside triphosphate hydrolases"/>
    <property type="match status" value="1"/>
</dbReference>
<dbReference type="EMBL" id="JADIMG010000033">
    <property type="protein sequence ID" value="MBO8459350.1"/>
    <property type="molecule type" value="Genomic_DNA"/>
</dbReference>
<dbReference type="InterPro" id="IPR018541">
    <property type="entry name" value="Ftsk_gamma"/>
</dbReference>
<evidence type="ECO:0000313" key="18">
    <source>
        <dbReference type="Proteomes" id="UP000823641"/>
    </source>
</evidence>
<protein>
    <submittedName>
        <fullName evidence="17">DNA translocase FtsK</fullName>
    </submittedName>
</protein>
<feature type="transmembrane region" description="Helical" evidence="15">
    <location>
        <begin position="46"/>
        <end position="67"/>
    </location>
</feature>
<dbReference type="SMART" id="SM00843">
    <property type="entry name" value="Ftsk_gamma"/>
    <property type="match status" value="1"/>
</dbReference>
<dbReference type="InterPro" id="IPR050206">
    <property type="entry name" value="FtsK/SpoIIIE/SftA"/>
</dbReference>
<dbReference type="InterPro" id="IPR027417">
    <property type="entry name" value="P-loop_NTPase"/>
</dbReference>
<comment type="subcellular location">
    <subcellularLocation>
        <location evidence="1">Cell membrane</location>
        <topology evidence="1">Multi-pass membrane protein</topology>
    </subcellularLocation>
</comment>
<dbReference type="Pfam" id="PF09397">
    <property type="entry name" value="FtsK_gamma"/>
    <property type="match status" value="1"/>
</dbReference>
<dbReference type="InterPro" id="IPR002543">
    <property type="entry name" value="FtsK_dom"/>
</dbReference>
<dbReference type="Pfam" id="PF17854">
    <property type="entry name" value="FtsK_alpha"/>
    <property type="match status" value="1"/>
</dbReference>
<evidence type="ECO:0000313" key="17">
    <source>
        <dbReference type="EMBL" id="MBO8459350.1"/>
    </source>
</evidence>
<dbReference type="GO" id="GO:0051301">
    <property type="term" value="P:cell division"/>
    <property type="evidence" value="ECO:0007669"/>
    <property type="project" value="UniProtKB-KW"/>
</dbReference>
<keyword evidence="8 13" id="KW-0067">ATP-binding</keyword>
<evidence type="ECO:0000256" key="14">
    <source>
        <dbReference type="SAM" id="MobiDB-lite"/>
    </source>
</evidence>
<dbReference type="Pfam" id="PF01580">
    <property type="entry name" value="FtsK_SpoIIIE"/>
    <property type="match status" value="1"/>
</dbReference>
<name>A0A9D9N3Z8_9BACT</name>
<dbReference type="Gene3D" id="3.40.50.300">
    <property type="entry name" value="P-loop containing nucleotide triphosphate hydrolases"/>
    <property type="match status" value="1"/>
</dbReference>
<dbReference type="InterPro" id="IPR041027">
    <property type="entry name" value="FtsK_alpha"/>
</dbReference>
<evidence type="ECO:0000256" key="10">
    <source>
        <dbReference type="ARBA" id="ARBA00023125"/>
    </source>
</evidence>
<sequence length="850" mass="95048">MSAKIQNKSKNNTTQNQAKSKNAPQKPKSSTWGNIKHWYFDERVRFVFGLIVSICGFYLLVAFISFFSTGAADQSIMEIPQWREQSEMRTQIKNWTGVPGAILAQFFIDKCFGISAFAIAIFIFLAGLNRIKLYKRSVLRLFIQCFFWLIWSSIAIAFTCNSFYASSFFYWGGEHGHIIAQWLNSYIKPLGTALILLSSAIIFSTFTYRGTLPFLKKCGHKLLALLKPSPKPQIQITETEAETKTATEANVAVGTEIVPEEWVEEEPTNEVEFEMNGTDKEESETNLNDFVIEPGTSSEKEDEKTIDKHTEPILQQSSTQEKTVVLEVDKPLDTEEGDPYYNIKNLGKYDPTLDLSHYQFPTLDLLKTYPNENTPIIDMAEQNANKDKIVKTLHDYGIDIESIRATVGPTITLYEIVPKAGIRISKIRNLESDIMLSLAATGIRIIAPIPGKGTIGIEVPNEKPQIVSMHSVIASKKFQEEAKFALPVALGRTITNEVFMFDLAKTPHLLVAGATGQGKSVGLNAIITSLLYKKHPSQLKFVLVDPKMVEFNIYAALEKHYMAKMPDSDNVIITDSTKVIQTLNSLVVEMEERYKLLMQAHCRNITEYNEKFINRQLNPTKGHRFLPYIVIVIDEFGDLIMVAGKEIEMPISRITQKARAVGMHMILATQRPSVNIITGVIKANVPSRIAFRVSSSIDSRTILDAPGANQLVGKGDLLYSGGNDLVRVQCAFVDTPEVEKIVNYISQQQSYPEAYILPEYVAEGEPAAPGTVDLSKRDVMFEQIARWVVAQQQGSTSAIQRTFEIGYNRAGRISDQLEAAGIVSANNGSKGRQVLVQDDYTLTQILEGLK</sequence>
<evidence type="ECO:0000256" key="4">
    <source>
        <dbReference type="ARBA" id="ARBA00022618"/>
    </source>
</evidence>
<dbReference type="Gene3D" id="3.30.980.40">
    <property type="match status" value="1"/>
</dbReference>
<feature type="region of interest" description="Disordered" evidence="14">
    <location>
        <begin position="1"/>
        <end position="30"/>
    </location>
</feature>
<feature type="transmembrane region" description="Helical" evidence="15">
    <location>
        <begin position="112"/>
        <end position="129"/>
    </location>
</feature>
<keyword evidence="9 15" id="KW-1133">Transmembrane helix</keyword>
<comment type="similarity">
    <text evidence="2">Belongs to the FtsK/SpoIIIE/SftA family.</text>
</comment>
<keyword evidence="11 15" id="KW-0472">Membrane</keyword>
<gene>
    <name evidence="17" type="ORF">IAA73_03330</name>
</gene>
<dbReference type="GO" id="GO:0007059">
    <property type="term" value="P:chromosome segregation"/>
    <property type="evidence" value="ECO:0007669"/>
    <property type="project" value="UniProtKB-KW"/>
</dbReference>
<keyword evidence="7" id="KW-0159">Chromosome partition</keyword>
<reference evidence="17" key="1">
    <citation type="submission" date="2020-10" db="EMBL/GenBank/DDBJ databases">
        <authorList>
            <person name="Gilroy R."/>
        </authorList>
    </citation>
    <scope>NUCLEOTIDE SEQUENCE</scope>
    <source>
        <strain evidence="17">G3-3990</strain>
    </source>
</reference>
<keyword evidence="12" id="KW-0131">Cell cycle</keyword>
<comment type="caution">
    <text evidence="17">The sequence shown here is derived from an EMBL/GenBank/DDBJ whole genome shotgun (WGS) entry which is preliminary data.</text>
</comment>
<dbReference type="GO" id="GO:0003677">
    <property type="term" value="F:DNA binding"/>
    <property type="evidence" value="ECO:0007669"/>
    <property type="project" value="UniProtKB-KW"/>
</dbReference>
<evidence type="ECO:0000256" key="13">
    <source>
        <dbReference type="PROSITE-ProRule" id="PRU00289"/>
    </source>
</evidence>
<feature type="compositionally biased region" description="Basic and acidic residues" evidence="14">
    <location>
        <begin position="298"/>
        <end position="311"/>
    </location>
</feature>
<evidence type="ECO:0000256" key="2">
    <source>
        <dbReference type="ARBA" id="ARBA00006474"/>
    </source>
</evidence>
<dbReference type="Pfam" id="PF13491">
    <property type="entry name" value="FtsK_4TM"/>
    <property type="match status" value="1"/>
</dbReference>
<evidence type="ECO:0000256" key="1">
    <source>
        <dbReference type="ARBA" id="ARBA00004651"/>
    </source>
</evidence>
<keyword evidence="4" id="KW-0132">Cell division</keyword>
<feature type="domain" description="FtsK" evidence="16">
    <location>
        <begin position="495"/>
        <end position="700"/>
    </location>
</feature>
<evidence type="ECO:0000256" key="15">
    <source>
        <dbReference type="SAM" id="Phobius"/>
    </source>
</evidence>
<evidence type="ECO:0000256" key="8">
    <source>
        <dbReference type="ARBA" id="ARBA00022840"/>
    </source>
</evidence>
<feature type="compositionally biased region" description="Polar residues" evidence="14">
    <location>
        <begin position="20"/>
        <end position="30"/>
    </location>
</feature>
<keyword evidence="10" id="KW-0238">DNA-binding</keyword>
<reference evidence="17" key="2">
    <citation type="journal article" date="2021" name="PeerJ">
        <title>Extensive microbial diversity within the chicken gut microbiome revealed by metagenomics and culture.</title>
        <authorList>
            <person name="Gilroy R."/>
            <person name="Ravi A."/>
            <person name="Getino M."/>
            <person name="Pursley I."/>
            <person name="Horton D.L."/>
            <person name="Alikhan N.F."/>
            <person name="Baker D."/>
            <person name="Gharbi K."/>
            <person name="Hall N."/>
            <person name="Watson M."/>
            <person name="Adriaenssens E.M."/>
            <person name="Foster-Nyarko E."/>
            <person name="Jarju S."/>
            <person name="Secka A."/>
            <person name="Antonio M."/>
            <person name="Oren A."/>
            <person name="Chaudhuri R.R."/>
            <person name="La Ragione R."/>
            <person name="Hildebrand F."/>
            <person name="Pallen M.J."/>
        </authorList>
    </citation>
    <scope>NUCLEOTIDE SEQUENCE</scope>
    <source>
        <strain evidence="17">G3-3990</strain>
    </source>
</reference>
<accession>A0A9D9N3Z8</accession>
<dbReference type="PANTHER" id="PTHR22683">
    <property type="entry name" value="SPORULATION PROTEIN RELATED"/>
    <property type="match status" value="1"/>
</dbReference>
<dbReference type="AlphaFoldDB" id="A0A9D9N3Z8"/>
<dbReference type="GO" id="GO:0005886">
    <property type="term" value="C:plasma membrane"/>
    <property type="evidence" value="ECO:0007669"/>
    <property type="project" value="UniProtKB-SubCell"/>
</dbReference>
<dbReference type="PANTHER" id="PTHR22683:SF41">
    <property type="entry name" value="DNA TRANSLOCASE FTSK"/>
    <property type="match status" value="1"/>
</dbReference>
<organism evidence="17 18">
    <name type="scientific">Candidatus Gallipaludibacter merdavium</name>
    <dbReference type="NCBI Taxonomy" id="2840839"/>
    <lineage>
        <taxon>Bacteria</taxon>
        <taxon>Pseudomonadati</taxon>
        <taxon>Bacteroidota</taxon>
        <taxon>Bacteroidia</taxon>
        <taxon>Bacteroidales</taxon>
        <taxon>Candidatus Gallipaludibacter</taxon>
    </lineage>
</organism>
<dbReference type="Proteomes" id="UP000823641">
    <property type="component" value="Unassembled WGS sequence"/>
</dbReference>
<dbReference type="InterPro" id="IPR025199">
    <property type="entry name" value="FtsK_4TM"/>
</dbReference>
<evidence type="ECO:0000256" key="7">
    <source>
        <dbReference type="ARBA" id="ARBA00022829"/>
    </source>
</evidence>
<keyword evidence="6 13" id="KW-0547">Nucleotide-binding</keyword>
<dbReference type="InterPro" id="IPR036390">
    <property type="entry name" value="WH_DNA-bd_sf"/>
</dbReference>
<keyword evidence="3" id="KW-1003">Cell membrane</keyword>
<feature type="transmembrane region" description="Helical" evidence="15">
    <location>
        <begin position="141"/>
        <end position="166"/>
    </location>
</feature>
<dbReference type="SUPFAM" id="SSF46785">
    <property type="entry name" value="Winged helix' DNA-binding domain"/>
    <property type="match status" value="1"/>
</dbReference>
<dbReference type="InterPro" id="IPR036388">
    <property type="entry name" value="WH-like_DNA-bd_sf"/>
</dbReference>
<keyword evidence="5 15" id="KW-0812">Transmembrane</keyword>
<feature type="binding site" evidence="13">
    <location>
        <begin position="513"/>
        <end position="520"/>
    </location>
    <ligand>
        <name>ATP</name>
        <dbReference type="ChEBI" id="CHEBI:30616"/>
    </ligand>
</feature>
<evidence type="ECO:0000256" key="5">
    <source>
        <dbReference type="ARBA" id="ARBA00022692"/>
    </source>
</evidence>